<keyword evidence="3" id="KW-0326">Glycosidase</keyword>
<comment type="caution">
    <text evidence="5">The sequence shown here is derived from an EMBL/GenBank/DDBJ whole genome shotgun (WGS) entry which is preliminary data.</text>
</comment>
<dbReference type="EMBL" id="JACEFF010000220">
    <property type="protein sequence ID" value="KAH9641602.1"/>
    <property type="molecule type" value="Genomic_DNA"/>
</dbReference>
<evidence type="ECO:0000313" key="5">
    <source>
        <dbReference type="EMBL" id="KAH9641602.1"/>
    </source>
</evidence>
<dbReference type="PANTHER" id="PTHR10353:SF36">
    <property type="entry name" value="LP05116P"/>
    <property type="match status" value="1"/>
</dbReference>
<evidence type="ECO:0000256" key="4">
    <source>
        <dbReference type="RuleBase" id="RU003690"/>
    </source>
</evidence>
<dbReference type="Pfam" id="PF00232">
    <property type="entry name" value="Glyco_hydro_1"/>
    <property type="match status" value="1"/>
</dbReference>
<accession>A0A922MSM9</accession>
<sequence length="220" mass="25341">MGWYAHPVYSQEGNYPPELIKLVDEKSLQQNYTRSRLPKFTPEEVNYIKGTADFFGLNHYTTYLLSMANKEVVPFGFRRLLKWITKTYNNVPIIVTENGYADFSGLEDKARVAYYSHYLNALLHALHEDKSNVQGYFAWSLMDNFEWDDGYVSRFGLYLVDFKSPNKTRTAKHSAKLYASVIKSRALPKDYDPEDFTAFSGAALLAPSILPLLCIHRLLL</sequence>
<dbReference type="AlphaFoldDB" id="A0A922MSM9"/>
<evidence type="ECO:0000256" key="2">
    <source>
        <dbReference type="ARBA" id="ARBA00022801"/>
    </source>
</evidence>
<comment type="similarity">
    <text evidence="1 4">Belongs to the glycosyl hydrolase 1 family.</text>
</comment>
<dbReference type="Proteomes" id="UP000814243">
    <property type="component" value="Unassembled WGS sequence"/>
</dbReference>
<dbReference type="InterPro" id="IPR001360">
    <property type="entry name" value="Glyco_hydro_1"/>
</dbReference>
<dbReference type="PRINTS" id="PR00131">
    <property type="entry name" value="GLHYDRLASE1"/>
</dbReference>
<gene>
    <name evidence="5" type="ORF">HF086_009205</name>
</gene>
<evidence type="ECO:0000313" key="6">
    <source>
        <dbReference type="Proteomes" id="UP000814243"/>
    </source>
</evidence>
<reference evidence="5" key="1">
    <citation type="journal article" date="2021" name="G3 (Bethesda)">
        <title>Genome and transcriptome analysis of the beet armyworm Spodoptera exigua reveals targets for pest control. .</title>
        <authorList>
            <person name="Simon S."/>
            <person name="Breeschoten T."/>
            <person name="Jansen H.J."/>
            <person name="Dirks R.P."/>
            <person name="Schranz M.E."/>
            <person name="Ros V.I.D."/>
        </authorList>
    </citation>
    <scope>NUCLEOTIDE SEQUENCE</scope>
    <source>
        <strain evidence="5">TB_SE_WUR_2020</strain>
    </source>
</reference>
<dbReference type="GO" id="GO:0005975">
    <property type="term" value="P:carbohydrate metabolic process"/>
    <property type="evidence" value="ECO:0007669"/>
    <property type="project" value="InterPro"/>
</dbReference>
<protein>
    <recommendedName>
        <fullName evidence="7">Beta-glucosidase</fullName>
    </recommendedName>
</protein>
<dbReference type="Gene3D" id="3.20.20.80">
    <property type="entry name" value="Glycosidases"/>
    <property type="match status" value="1"/>
</dbReference>
<dbReference type="SUPFAM" id="SSF51445">
    <property type="entry name" value="(Trans)glycosidases"/>
    <property type="match status" value="1"/>
</dbReference>
<evidence type="ECO:0008006" key="7">
    <source>
        <dbReference type="Google" id="ProtNLM"/>
    </source>
</evidence>
<dbReference type="PANTHER" id="PTHR10353">
    <property type="entry name" value="GLYCOSYL HYDROLASE"/>
    <property type="match status" value="1"/>
</dbReference>
<dbReference type="GO" id="GO:0008422">
    <property type="term" value="F:beta-glucosidase activity"/>
    <property type="evidence" value="ECO:0007669"/>
    <property type="project" value="TreeGrafter"/>
</dbReference>
<organism evidence="5 6">
    <name type="scientific">Spodoptera exigua</name>
    <name type="common">Beet armyworm</name>
    <name type="synonym">Noctua fulgens</name>
    <dbReference type="NCBI Taxonomy" id="7107"/>
    <lineage>
        <taxon>Eukaryota</taxon>
        <taxon>Metazoa</taxon>
        <taxon>Ecdysozoa</taxon>
        <taxon>Arthropoda</taxon>
        <taxon>Hexapoda</taxon>
        <taxon>Insecta</taxon>
        <taxon>Pterygota</taxon>
        <taxon>Neoptera</taxon>
        <taxon>Endopterygota</taxon>
        <taxon>Lepidoptera</taxon>
        <taxon>Glossata</taxon>
        <taxon>Ditrysia</taxon>
        <taxon>Noctuoidea</taxon>
        <taxon>Noctuidae</taxon>
        <taxon>Amphipyrinae</taxon>
        <taxon>Spodoptera</taxon>
    </lineage>
</organism>
<keyword evidence="2" id="KW-0378">Hydrolase</keyword>
<evidence type="ECO:0000256" key="1">
    <source>
        <dbReference type="ARBA" id="ARBA00010838"/>
    </source>
</evidence>
<dbReference type="InterPro" id="IPR017853">
    <property type="entry name" value="GH"/>
</dbReference>
<evidence type="ECO:0000256" key="3">
    <source>
        <dbReference type="ARBA" id="ARBA00023295"/>
    </source>
</evidence>
<name>A0A922MSM9_SPOEX</name>
<proteinExistence type="inferred from homology"/>